<evidence type="ECO:0000256" key="7">
    <source>
        <dbReference type="ARBA" id="ARBA00023065"/>
    </source>
</evidence>
<feature type="transmembrane region" description="Helical" evidence="10">
    <location>
        <begin position="148"/>
        <end position="167"/>
    </location>
</feature>
<protein>
    <submittedName>
        <fullName evidence="12">Potassium/proton antiporter</fullName>
    </submittedName>
</protein>
<feature type="transmembrane region" description="Helical" evidence="10">
    <location>
        <begin position="392"/>
        <end position="415"/>
    </location>
</feature>
<dbReference type="GO" id="GO:0015297">
    <property type="term" value="F:antiporter activity"/>
    <property type="evidence" value="ECO:0007669"/>
    <property type="project" value="UniProtKB-KW"/>
</dbReference>
<evidence type="ECO:0000256" key="6">
    <source>
        <dbReference type="ARBA" id="ARBA00022989"/>
    </source>
</evidence>
<dbReference type="Proteomes" id="UP000325255">
    <property type="component" value="Unassembled WGS sequence"/>
</dbReference>
<evidence type="ECO:0000313" key="12">
    <source>
        <dbReference type="EMBL" id="KAA5612592.1"/>
    </source>
</evidence>
<evidence type="ECO:0000256" key="2">
    <source>
        <dbReference type="ARBA" id="ARBA00022448"/>
    </source>
</evidence>
<reference evidence="12 13" key="1">
    <citation type="submission" date="2019-09" db="EMBL/GenBank/DDBJ databases">
        <title>Genome sequence of Rhodovastum atsumiense, a diverse member of the Acetobacteraceae family of non-sulfur purple photosynthetic bacteria.</title>
        <authorList>
            <person name="Meyer T."/>
            <person name="Kyndt J."/>
        </authorList>
    </citation>
    <scope>NUCLEOTIDE SEQUENCE [LARGE SCALE GENOMIC DNA]</scope>
    <source>
        <strain evidence="12 13">DSM 21279</strain>
    </source>
</reference>
<feature type="transmembrane region" description="Helical" evidence="10">
    <location>
        <begin position="279"/>
        <end position="303"/>
    </location>
</feature>
<accession>A0A5M6IWC7</accession>
<feature type="transmembrane region" description="Helical" evidence="10">
    <location>
        <begin position="422"/>
        <end position="444"/>
    </location>
</feature>
<feature type="transmembrane region" description="Helical" evidence="10">
    <location>
        <begin position="207"/>
        <end position="229"/>
    </location>
</feature>
<feature type="transmembrane region" description="Helical" evidence="10">
    <location>
        <begin position="250"/>
        <end position="267"/>
    </location>
</feature>
<comment type="caution">
    <text evidence="12">The sequence shown here is derived from an EMBL/GenBank/DDBJ whole genome shotgun (WGS) entry which is preliminary data.</text>
</comment>
<keyword evidence="7" id="KW-0406">Ion transport</keyword>
<dbReference type="InterPro" id="IPR006153">
    <property type="entry name" value="Cation/H_exchanger_TM"/>
</dbReference>
<evidence type="ECO:0000313" key="13">
    <source>
        <dbReference type="Proteomes" id="UP000325255"/>
    </source>
</evidence>
<evidence type="ECO:0000256" key="9">
    <source>
        <dbReference type="SAM" id="MobiDB-lite"/>
    </source>
</evidence>
<keyword evidence="8 10" id="KW-0472">Membrane</keyword>
<keyword evidence="2" id="KW-0813">Transport</keyword>
<dbReference type="NCBIfam" id="NF003715">
    <property type="entry name" value="PRK05326.1-2"/>
    <property type="match status" value="1"/>
</dbReference>
<gene>
    <name evidence="12" type="ORF">F1189_09055</name>
</gene>
<proteinExistence type="predicted"/>
<keyword evidence="6 10" id="KW-1133">Transmembrane helix</keyword>
<evidence type="ECO:0000256" key="3">
    <source>
        <dbReference type="ARBA" id="ARBA00022449"/>
    </source>
</evidence>
<dbReference type="InterPro" id="IPR038770">
    <property type="entry name" value="Na+/solute_symporter_sf"/>
</dbReference>
<dbReference type="AlphaFoldDB" id="A0A5M6IWC7"/>
<evidence type="ECO:0000256" key="4">
    <source>
        <dbReference type="ARBA" id="ARBA00022475"/>
    </source>
</evidence>
<dbReference type="Gene3D" id="1.20.1530.20">
    <property type="match status" value="1"/>
</dbReference>
<dbReference type="PANTHER" id="PTHR32507:SF7">
    <property type="entry name" value="K(+)_H(+) ANTIPORTER NHAP2"/>
    <property type="match status" value="1"/>
</dbReference>
<evidence type="ECO:0000259" key="11">
    <source>
        <dbReference type="Pfam" id="PF00999"/>
    </source>
</evidence>
<feature type="transmembrane region" description="Helical" evidence="10">
    <location>
        <begin position="358"/>
        <end position="380"/>
    </location>
</feature>
<comment type="subcellular location">
    <subcellularLocation>
        <location evidence="1">Cell membrane</location>
        <topology evidence="1">Multi-pass membrane protein</topology>
    </subcellularLocation>
</comment>
<feature type="transmembrane region" description="Helical" evidence="10">
    <location>
        <begin position="456"/>
        <end position="478"/>
    </location>
</feature>
<dbReference type="GO" id="GO:0005886">
    <property type="term" value="C:plasma membrane"/>
    <property type="evidence" value="ECO:0007669"/>
    <property type="project" value="UniProtKB-SubCell"/>
</dbReference>
<evidence type="ECO:0000256" key="10">
    <source>
        <dbReference type="SAM" id="Phobius"/>
    </source>
</evidence>
<keyword evidence="3" id="KW-0050">Antiport</keyword>
<feature type="transmembrane region" description="Helical" evidence="10">
    <location>
        <begin position="94"/>
        <end position="115"/>
    </location>
</feature>
<keyword evidence="5 10" id="KW-0812">Transmembrane</keyword>
<evidence type="ECO:0000256" key="1">
    <source>
        <dbReference type="ARBA" id="ARBA00004651"/>
    </source>
</evidence>
<keyword evidence="13" id="KW-1185">Reference proteome</keyword>
<feature type="region of interest" description="Disordered" evidence="9">
    <location>
        <begin position="54"/>
        <end position="79"/>
    </location>
</feature>
<keyword evidence="4" id="KW-1003">Cell membrane</keyword>
<feature type="transmembrane region" description="Helical" evidence="10">
    <location>
        <begin position="179"/>
        <end position="201"/>
    </location>
</feature>
<feature type="transmembrane region" description="Helical" evidence="10">
    <location>
        <begin position="310"/>
        <end position="328"/>
    </location>
</feature>
<dbReference type="EMBL" id="VWPK01000011">
    <property type="protein sequence ID" value="KAA5612592.1"/>
    <property type="molecule type" value="Genomic_DNA"/>
</dbReference>
<name>A0A5M6IWC7_9PROT</name>
<feature type="transmembrane region" description="Helical" evidence="10">
    <location>
        <begin position="122"/>
        <end position="142"/>
    </location>
</feature>
<dbReference type="PANTHER" id="PTHR32507">
    <property type="entry name" value="NA(+)/H(+) ANTIPORTER 1"/>
    <property type="match status" value="1"/>
</dbReference>
<sequence length="490" mass="50820">MSTAAACRAWRPPWAWGPRPVIWRPPPPFPAGCTWHRRTARRIRRTRRRNWGTAWPMRSGRCSGARAGSPRPAAEAATNRAVAPHGERAMMATAHLLILAIGATGLLSILAGLLSRRIGAPLLLVFLGIGMIVGEAAPGLVYADFRSAYVIGSVALAVILFDGGLSISPRLLRLAWGPALLLATVGVALTAGVVGVAVKLLMGAPSWPVALLVGATMAPTDAAAVGALLRRAGAVLPERVHATLELESGLNDPASVFLTLLLMMLIHRPESVGAADGMLMFLQQMGGGAALGAGGGLLLVALLRHVPAEASLVMVLALAGVLTLFGLAQVLDTSGFLAVTVAALIVGPAHFPARPAFAAFFGGLAWLAQVVLFVMLGLLVTPAQLLPLIGPMAMMTAVLILLARPVAVLACLAPFGFAAREVAFISWVGLRGAAPIYLSIVPAIADPRGLRLFDSVFVVVVASLLVQGWTIGPVARLLGFGQRGGRGACD</sequence>
<evidence type="ECO:0000256" key="5">
    <source>
        <dbReference type="ARBA" id="ARBA00022692"/>
    </source>
</evidence>
<feature type="transmembrane region" description="Helical" evidence="10">
    <location>
        <begin position="334"/>
        <end position="351"/>
    </location>
</feature>
<dbReference type="Pfam" id="PF00999">
    <property type="entry name" value="Na_H_Exchanger"/>
    <property type="match status" value="1"/>
</dbReference>
<organism evidence="12 13">
    <name type="scientific">Rhodovastum atsumiense</name>
    <dbReference type="NCBI Taxonomy" id="504468"/>
    <lineage>
        <taxon>Bacteria</taxon>
        <taxon>Pseudomonadati</taxon>
        <taxon>Pseudomonadota</taxon>
        <taxon>Alphaproteobacteria</taxon>
        <taxon>Acetobacterales</taxon>
        <taxon>Acetobacteraceae</taxon>
        <taxon>Rhodovastum</taxon>
    </lineage>
</organism>
<dbReference type="GO" id="GO:1902600">
    <property type="term" value="P:proton transmembrane transport"/>
    <property type="evidence" value="ECO:0007669"/>
    <property type="project" value="InterPro"/>
</dbReference>
<feature type="domain" description="Cation/H+ exchanger transmembrane" evidence="11">
    <location>
        <begin position="106"/>
        <end position="475"/>
    </location>
</feature>
<dbReference type="OrthoDB" id="9810759at2"/>
<evidence type="ECO:0000256" key="8">
    <source>
        <dbReference type="ARBA" id="ARBA00023136"/>
    </source>
</evidence>